<feature type="transmembrane region" description="Helical" evidence="1">
    <location>
        <begin position="20"/>
        <end position="40"/>
    </location>
</feature>
<sequence>MFQYSVYRYFVFRYFVYQYIYYHYYFYAVFPMFYCCNVPAPPLSGKYLLESSVYEEYRPYLL</sequence>
<organismHost>
    <name type="scientific">Potamochoerus larvatus</name>
    <name type="common">Bushpig</name>
    <dbReference type="NCBI Taxonomy" id="273792"/>
</organismHost>
<keyword evidence="1" id="KW-0812">Transmembrane</keyword>
<organismHost>
    <name type="scientific">Ornithodoros moubata</name>
    <name type="common">Soft tick</name>
    <name type="synonym">Argasid tick</name>
    <dbReference type="NCBI Taxonomy" id="6938"/>
</organismHost>
<proteinExistence type="predicted"/>
<organismHost>
    <name type="scientific">Sus scrofa</name>
    <name type="common">Pig</name>
    <dbReference type="NCBI Taxonomy" id="9823"/>
</organismHost>
<organismHost>
    <name type="scientific">Phacochoerus aethiopicus</name>
    <name type="common">Warthog</name>
    <dbReference type="NCBI Taxonomy" id="85517"/>
</organismHost>
<reference evidence="2" key="1">
    <citation type="submission" date="2019-11" db="EMBL/GenBank/DDBJ databases">
        <authorList>
            <person name="Ndlovu S.S."/>
            <person name="Carulei O."/>
        </authorList>
    </citation>
    <scope>NUCLEOTIDE SEQUENCE [LARGE SCALE GENOMIC DNA]</scope>
    <source>
        <strain evidence="2">RSA_W1_1999</strain>
    </source>
</reference>
<evidence type="ECO:0000313" key="2">
    <source>
        <dbReference type="EMBL" id="QII88687.1"/>
    </source>
</evidence>
<organismHost>
    <name type="scientific">Phacochoerus africanus</name>
    <name type="common">Warthog</name>
    <dbReference type="NCBI Taxonomy" id="41426"/>
</organismHost>
<evidence type="ECO:0000256" key="1">
    <source>
        <dbReference type="SAM" id="Phobius"/>
    </source>
</evidence>
<gene>
    <name evidence="2" type="primary">L60L</name>
</gene>
<name>A0A6G7KTJ4_ASF</name>
<organismHost>
    <name type="scientific">Ornithodoros</name>
    <name type="common">relapsing fever ticks</name>
    <dbReference type="NCBI Taxonomy" id="6937"/>
</organismHost>
<organism evidence="2">
    <name type="scientific">African swine fever virus</name>
    <name type="common">ASFV</name>
    <dbReference type="NCBI Taxonomy" id="10497"/>
    <lineage>
        <taxon>Viruses</taxon>
        <taxon>Varidnaviria</taxon>
        <taxon>Bamfordvirae</taxon>
        <taxon>Nucleocytoviricota</taxon>
        <taxon>Pokkesviricetes</taxon>
        <taxon>Asfuvirales</taxon>
        <taxon>Asfarviridae</taxon>
        <taxon>Asfivirus</taxon>
        <taxon>Asfivirus haemorrhagiae</taxon>
    </lineage>
</organism>
<keyword evidence="1" id="KW-1133">Transmembrane helix</keyword>
<dbReference type="EMBL" id="MN641876">
    <property type="protein sequence ID" value="QII88687.1"/>
    <property type="molecule type" value="Genomic_DNA"/>
</dbReference>
<protein>
    <submittedName>
        <fullName evidence="2">PL60L</fullName>
    </submittedName>
</protein>
<keyword evidence="1" id="KW-0472">Membrane</keyword>
<accession>A0A6G7KTJ4</accession>